<name>A0A9D1FVG5_9BACT</name>
<evidence type="ECO:0000313" key="2">
    <source>
        <dbReference type="EMBL" id="HIS82459.1"/>
    </source>
</evidence>
<dbReference type="Pfam" id="PF01381">
    <property type="entry name" value="HTH_3"/>
    <property type="match status" value="1"/>
</dbReference>
<dbReference type="InterPro" id="IPR001387">
    <property type="entry name" value="Cro/C1-type_HTH"/>
</dbReference>
<dbReference type="CDD" id="cd00093">
    <property type="entry name" value="HTH_XRE"/>
    <property type="match status" value="1"/>
</dbReference>
<dbReference type="SUPFAM" id="SSF47413">
    <property type="entry name" value="lambda repressor-like DNA-binding domains"/>
    <property type="match status" value="1"/>
</dbReference>
<gene>
    <name evidence="2" type="ORF">IAD41_02490</name>
</gene>
<organism evidence="2 3">
    <name type="scientific">Candidatus Scatenecus faecavium</name>
    <dbReference type="NCBI Taxonomy" id="2840915"/>
    <lineage>
        <taxon>Bacteria</taxon>
        <taxon>Candidatus Scatenecus</taxon>
    </lineage>
</organism>
<evidence type="ECO:0000259" key="1">
    <source>
        <dbReference type="PROSITE" id="PS50943"/>
    </source>
</evidence>
<dbReference type="GO" id="GO:0003677">
    <property type="term" value="F:DNA binding"/>
    <property type="evidence" value="ECO:0007669"/>
    <property type="project" value="InterPro"/>
</dbReference>
<comment type="caution">
    <text evidence="2">The sequence shown here is derived from an EMBL/GenBank/DDBJ whole genome shotgun (WGS) entry which is preliminary data.</text>
</comment>
<feature type="domain" description="HTH cro/C1-type" evidence="1">
    <location>
        <begin position="13"/>
        <end position="67"/>
    </location>
</feature>
<dbReference type="InterPro" id="IPR010982">
    <property type="entry name" value="Lambda_DNA-bd_dom_sf"/>
</dbReference>
<reference evidence="2" key="2">
    <citation type="journal article" date="2021" name="PeerJ">
        <title>Extensive microbial diversity within the chicken gut microbiome revealed by metagenomics and culture.</title>
        <authorList>
            <person name="Gilroy R."/>
            <person name="Ravi A."/>
            <person name="Getino M."/>
            <person name="Pursley I."/>
            <person name="Horton D.L."/>
            <person name="Alikhan N.F."/>
            <person name="Baker D."/>
            <person name="Gharbi K."/>
            <person name="Hall N."/>
            <person name="Watson M."/>
            <person name="Adriaenssens E.M."/>
            <person name="Foster-Nyarko E."/>
            <person name="Jarju S."/>
            <person name="Secka A."/>
            <person name="Antonio M."/>
            <person name="Oren A."/>
            <person name="Chaudhuri R.R."/>
            <person name="La Ragione R."/>
            <person name="Hildebrand F."/>
            <person name="Pallen M.J."/>
        </authorList>
    </citation>
    <scope>NUCLEOTIDE SEQUENCE</scope>
    <source>
        <strain evidence="2">CHK152-2994</strain>
    </source>
</reference>
<accession>A0A9D1FVG5</accession>
<dbReference type="AlphaFoldDB" id="A0A9D1FVG5"/>
<sequence>MASRLKKAIGEKLREFRHKRYYTQEYLAELVELDIKQIGRIERGESYLKPENLEKFCKVLKVHPKDFYDFEWQFEEENLAAANGTYGRYIGIKSDFGVEKAIDINENFESELDLVEYAYADKTIKTQAKQLNLVRTARYNSDGKDLFIAYYFPSGRVTIEYLDKEFEQLNLYHMALKNLNKHKNNIKFLKTINYLAQLEK</sequence>
<evidence type="ECO:0000313" key="3">
    <source>
        <dbReference type="Proteomes" id="UP000824139"/>
    </source>
</evidence>
<dbReference type="SMART" id="SM00530">
    <property type="entry name" value="HTH_XRE"/>
    <property type="match status" value="1"/>
</dbReference>
<protein>
    <submittedName>
        <fullName evidence="2">Helix-turn-helix transcriptional regulator</fullName>
    </submittedName>
</protein>
<dbReference type="EMBL" id="DVJO01000052">
    <property type="protein sequence ID" value="HIS82459.1"/>
    <property type="molecule type" value="Genomic_DNA"/>
</dbReference>
<proteinExistence type="predicted"/>
<dbReference type="Gene3D" id="1.10.260.40">
    <property type="entry name" value="lambda repressor-like DNA-binding domains"/>
    <property type="match status" value="1"/>
</dbReference>
<reference evidence="2" key="1">
    <citation type="submission" date="2020-10" db="EMBL/GenBank/DDBJ databases">
        <authorList>
            <person name="Gilroy R."/>
        </authorList>
    </citation>
    <scope>NUCLEOTIDE SEQUENCE</scope>
    <source>
        <strain evidence="2">CHK152-2994</strain>
    </source>
</reference>
<dbReference type="Proteomes" id="UP000824139">
    <property type="component" value="Unassembled WGS sequence"/>
</dbReference>
<dbReference type="PROSITE" id="PS50943">
    <property type="entry name" value="HTH_CROC1"/>
    <property type="match status" value="1"/>
</dbReference>